<dbReference type="Gramene" id="TraesJAG2B03G00866380.1">
    <property type="protein sequence ID" value="TraesJAG2B03G00866380.1"/>
    <property type="gene ID" value="TraesJAG2B03G00866380"/>
</dbReference>
<reference evidence="2" key="1">
    <citation type="submission" date="2018-08" db="EMBL/GenBank/DDBJ databases">
        <authorList>
            <person name="Rossello M."/>
        </authorList>
    </citation>
    <scope>NUCLEOTIDE SEQUENCE [LARGE SCALE GENOMIC DNA]</scope>
    <source>
        <strain evidence="2">cv. Chinese Spring</strain>
    </source>
</reference>
<dbReference type="Gramene" id="TraesROB_scaffold_033376_01G000200.1">
    <property type="protein sequence ID" value="TraesROB_scaffold_033376_01G000200.1"/>
    <property type="gene ID" value="TraesROB_scaffold_033376_01G000200"/>
</dbReference>
<keyword evidence="3" id="KW-1185">Reference proteome</keyword>
<feature type="compositionally biased region" description="Basic and acidic residues" evidence="1">
    <location>
        <begin position="58"/>
        <end position="80"/>
    </location>
</feature>
<dbReference type="AlphaFoldDB" id="A0A3B6C2Y5"/>
<dbReference type="Proteomes" id="UP000019116">
    <property type="component" value="Chromosome 2B"/>
</dbReference>
<dbReference type="Gramene" id="TraesRN2B0100323900.1">
    <property type="protein sequence ID" value="TraesRN2B0100323900.1"/>
    <property type="gene ID" value="TraesRN2B0100323900"/>
</dbReference>
<dbReference type="Gramene" id="TraesWEE_scaffold_057702_01G000100.1">
    <property type="protein sequence ID" value="TraesWEE_scaffold_057702_01G000100.1"/>
    <property type="gene ID" value="TraesWEE_scaffold_057702_01G000100"/>
</dbReference>
<dbReference type="Gramene" id="TraesARI2B03G00877430.1">
    <property type="protein sequence ID" value="TraesARI2B03G00877430.1"/>
    <property type="gene ID" value="TraesARI2B03G00877430"/>
</dbReference>
<reference evidence="2" key="2">
    <citation type="submission" date="2018-10" db="UniProtKB">
        <authorList>
            <consortium name="EnsemblPlants"/>
        </authorList>
    </citation>
    <scope>IDENTIFICATION</scope>
</reference>
<dbReference type="Gramene" id="TraesCAD_scaffold_027284_01G000200.1">
    <property type="protein sequence ID" value="TraesCAD_scaffold_027284_01G000200.1"/>
    <property type="gene ID" value="TraesCAD_scaffold_027284_01G000200"/>
</dbReference>
<proteinExistence type="predicted"/>
<dbReference type="Gramene" id="TraesLDM2B03G00868010.1">
    <property type="protein sequence ID" value="TraesLDM2B03G00868010.1"/>
    <property type="gene ID" value="TraesLDM2B03G00868010"/>
</dbReference>
<sequence length="112" mass="11744">MRASTSPGRAYPLSPSRITAWPFLPFMTVTDRSCHFRNTLATPGSTLSTTPSAGEASHGSELERQRGKKMGLDGHADQPRHETIAVLDDVVDCGGLVGLGVGAHLGSGDVQS</sequence>
<accession>A0A3B6C2Y5</accession>
<feature type="compositionally biased region" description="Polar residues" evidence="1">
    <location>
        <begin position="41"/>
        <end position="52"/>
    </location>
</feature>
<dbReference type="Gramene" id="TraesSTA2B03G00867210.1">
    <property type="protein sequence ID" value="TraesSTA2B03G00867210.1"/>
    <property type="gene ID" value="TraesSTA2B03G00867210"/>
</dbReference>
<dbReference type="OMA" id="CHFRNTP"/>
<dbReference type="Gramene" id="TraesMAC2B03G00865760.1">
    <property type="protein sequence ID" value="TraesMAC2B03G00865760.1"/>
    <property type="gene ID" value="TraesMAC2B03G00865760"/>
</dbReference>
<dbReference type="EnsemblPlants" id="TraesCS2B02G128900.1">
    <property type="protein sequence ID" value="TraesCS2B02G128900.1"/>
    <property type="gene ID" value="TraesCS2B02G128900"/>
</dbReference>
<dbReference type="Gramene" id="TraesJUL2B03G00871530.1">
    <property type="protein sequence ID" value="TraesJUL2B03G00871530.1"/>
    <property type="gene ID" value="TraesJUL2B03G00871530"/>
</dbReference>
<dbReference type="Gramene" id="TraesSYM2B03G00877990.1">
    <property type="protein sequence ID" value="TraesSYM2B03G00877990.1"/>
    <property type="gene ID" value="TraesSYM2B03G00877990"/>
</dbReference>
<dbReference type="Gramene" id="TraesNOR2B03G00877990.1">
    <property type="protein sequence ID" value="TraesNOR2B03G00877990.1"/>
    <property type="gene ID" value="TraesNOR2B03G00877990"/>
</dbReference>
<feature type="region of interest" description="Disordered" evidence="1">
    <location>
        <begin position="41"/>
        <end position="80"/>
    </location>
</feature>
<evidence type="ECO:0000256" key="1">
    <source>
        <dbReference type="SAM" id="MobiDB-lite"/>
    </source>
</evidence>
<protein>
    <submittedName>
        <fullName evidence="2">Uncharacterized protein</fullName>
    </submittedName>
</protein>
<dbReference type="Gramene" id="TraesCS2B02G128900.1">
    <property type="protein sequence ID" value="TraesCS2B02G128900.1"/>
    <property type="gene ID" value="TraesCS2B02G128900"/>
</dbReference>
<evidence type="ECO:0000313" key="2">
    <source>
        <dbReference type="EnsemblPlants" id="TraesCS2B02G128900.1"/>
    </source>
</evidence>
<organism evidence="2">
    <name type="scientific">Triticum aestivum</name>
    <name type="common">Wheat</name>
    <dbReference type="NCBI Taxonomy" id="4565"/>
    <lineage>
        <taxon>Eukaryota</taxon>
        <taxon>Viridiplantae</taxon>
        <taxon>Streptophyta</taxon>
        <taxon>Embryophyta</taxon>
        <taxon>Tracheophyta</taxon>
        <taxon>Spermatophyta</taxon>
        <taxon>Magnoliopsida</taxon>
        <taxon>Liliopsida</taxon>
        <taxon>Poales</taxon>
        <taxon>Poaceae</taxon>
        <taxon>BOP clade</taxon>
        <taxon>Pooideae</taxon>
        <taxon>Triticodae</taxon>
        <taxon>Triticeae</taxon>
        <taxon>Triticinae</taxon>
        <taxon>Triticum</taxon>
    </lineage>
</organism>
<name>A0A3B6C2Y5_WHEAT</name>
<dbReference type="Gramene" id="TraesCS2B03G0315800.1">
    <property type="protein sequence ID" value="TraesCS2B03G0315800.1.CDS"/>
    <property type="gene ID" value="TraesCS2B03G0315800"/>
</dbReference>
<evidence type="ECO:0000313" key="3">
    <source>
        <dbReference type="Proteomes" id="UP000019116"/>
    </source>
</evidence>